<evidence type="ECO:0000313" key="4">
    <source>
        <dbReference type="Proteomes" id="UP001320876"/>
    </source>
</evidence>
<dbReference type="RefSeq" id="WP_264490443.1">
    <property type="nucleotide sequence ID" value="NZ_JAPDDT010000024.1"/>
</dbReference>
<dbReference type="PANTHER" id="PTHR34039">
    <property type="entry name" value="UPF0102 PROTEIN YRAN"/>
    <property type="match status" value="1"/>
</dbReference>
<comment type="caution">
    <text evidence="3">The sequence shown here is derived from an EMBL/GenBank/DDBJ whole genome shotgun (WGS) entry which is preliminary data.</text>
</comment>
<sequence length="127" mass="14166">MSRRDGEGIGSAAIGLMGEKIARAWLTASGAKVLYQNFKAPRGGEVDIVARHGKLLLFTEVKTRRAGGMVGRPLDAVDREKEKLIERGATEWLRLLGTREVPWRFDVIEVILTDGEKPRVHRVENAF</sequence>
<name>A0ABT3GS35_9BACT</name>
<dbReference type="InterPro" id="IPR003509">
    <property type="entry name" value="UPF0102_YraN-like"/>
</dbReference>
<protein>
    <recommendedName>
        <fullName evidence="2">UPF0102 protein OKA05_27530</fullName>
    </recommendedName>
</protein>
<dbReference type="Proteomes" id="UP001320876">
    <property type="component" value="Unassembled WGS sequence"/>
</dbReference>
<evidence type="ECO:0000313" key="3">
    <source>
        <dbReference type="EMBL" id="MCW1926335.1"/>
    </source>
</evidence>
<keyword evidence="4" id="KW-1185">Reference proteome</keyword>
<gene>
    <name evidence="3" type="ORF">OKA05_27530</name>
</gene>
<dbReference type="HAMAP" id="MF_00048">
    <property type="entry name" value="UPF0102"/>
    <property type="match status" value="1"/>
</dbReference>
<dbReference type="InterPro" id="IPR011856">
    <property type="entry name" value="tRNA_endonuc-like_dom_sf"/>
</dbReference>
<reference evidence="3 4" key="1">
    <citation type="submission" date="2022-10" db="EMBL/GenBank/DDBJ databases">
        <title>Luteolibacter arcticus strain CCTCC AB 2014275, whole genome shotgun sequencing project.</title>
        <authorList>
            <person name="Zhao G."/>
            <person name="Shen L."/>
        </authorList>
    </citation>
    <scope>NUCLEOTIDE SEQUENCE [LARGE SCALE GENOMIC DNA]</scope>
    <source>
        <strain evidence="3 4">CCTCC AB 2014275</strain>
    </source>
</reference>
<accession>A0ABT3GS35</accession>
<dbReference type="SUPFAM" id="SSF52980">
    <property type="entry name" value="Restriction endonuclease-like"/>
    <property type="match status" value="1"/>
</dbReference>
<evidence type="ECO:0000256" key="1">
    <source>
        <dbReference type="ARBA" id="ARBA00006738"/>
    </source>
</evidence>
<dbReference type="Gene3D" id="3.40.1350.10">
    <property type="match status" value="1"/>
</dbReference>
<comment type="similarity">
    <text evidence="1 2">Belongs to the UPF0102 family.</text>
</comment>
<evidence type="ECO:0000256" key="2">
    <source>
        <dbReference type="HAMAP-Rule" id="MF_00048"/>
    </source>
</evidence>
<dbReference type="InterPro" id="IPR011335">
    <property type="entry name" value="Restrct_endonuc-II-like"/>
</dbReference>
<dbReference type="PANTHER" id="PTHR34039:SF1">
    <property type="entry name" value="UPF0102 PROTEIN YRAN"/>
    <property type="match status" value="1"/>
</dbReference>
<dbReference type="Pfam" id="PF02021">
    <property type="entry name" value="UPF0102"/>
    <property type="match status" value="1"/>
</dbReference>
<dbReference type="EMBL" id="JAPDDT010000024">
    <property type="protein sequence ID" value="MCW1926335.1"/>
    <property type="molecule type" value="Genomic_DNA"/>
</dbReference>
<proteinExistence type="inferred from homology"/>
<organism evidence="3 4">
    <name type="scientific">Luteolibacter arcticus</name>
    <dbReference type="NCBI Taxonomy" id="1581411"/>
    <lineage>
        <taxon>Bacteria</taxon>
        <taxon>Pseudomonadati</taxon>
        <taxon>Verrucomicrobiota</taxon>
        <taxon>Verrucomicrobiia</taxon>
        <taxon>Verrucomicrobiales</taxon>
        <taxon>Verrucomicrobiaceae</taxon>
        <taxon>Luteolibacter</taxon>
    </lineage>
</organism>